<dbReference type="Proteomes" id="UP000327493">
    <property type="component" value="Chromosome 18"/>
</dbReference>
<comment type="caution">
    <text evidence="2">The sequence shown here is derived from an EMBL/GenBank/DDBJ whole genome shotgun (WGS) entry which is preliminary data.</text>
</comment>
<evidence type="ECO:0000313" key="3">
    <source>
        <dbReference type="Proteomes" id="UP000327493"/>
    </source>
</evidence>
<dbReference type="EMBL" id="VOFY01000018">
    <property type="protein sequence ID" value="KAA8583023.1"/>
    <property type="molecule type" value="Genomic_DNA"/>
</dbReference>
<gene>
    <name evidence="2" type="ORF">FQN60_015569</name>
</gene>
<accession>A0A5J5CQC7</accession>
<feature type="compositionally biased region" description="Polar residues" evidence="1">
    <location>
        <begin position="81"/>
        <end position="94"/>
    </location>
</feature>
<feature type="region of interest" description="Disordered" evidence="1">
    <location>
        <begin position="68"/>
        <end position="94"/>
    </location>
</feature>
<reference evidence="2 3" key="1">
    <citation type="submission" date="2019-08" db="EMBL/GenBank/DDBJ databases">
        <title>A chromosome-level genome assembly, high-density linkage maps, and genome scans reveal the genomic architecture of hybrid incompatibilities underlying speciation via character displacement in darters (Percidae: Etheostominae).</title>
        <authorList>
            <person name="Moran R.L."/>
            <person name="Catchen J.M."/>
            <person name="Fuller R.C."/>
        </authorList>
    </citation>
    <scope>NUCLEOTIDE SEQUENCE [LARGE SCALE GENOMIC DNA]</scope>
    <source>
        <strain evidence="2">EspeVRDwgs_2016</strain>
        <tissue evidence="2">Muscle</tissue>
    </source>
</reference>
<dbReference type="AlphaFoldDB" id="A0A5J5CQC7"/>
<sequence length="94" mass="10443">MLLHKKAHFNVKQSFAAHRHGLHLMFCGAASSPPPPMDNPSFYEQFMNEALSLDIVDGSQHPNLQAKADMQQWPHTEGRQDSNTGLPLCTVTTS</sequence>
<proteinExistence type="predicted"/>
<name>A0A5J5CQC7_9PERO</name>
<keyword evidence="3" id="KW-1185">Reference proteome</keyword>
<organism evidence="2 3">
    <name type="scientific">Etheostoma spectabile</name>
    <name type="common">orangethroat darter</name>
    <dbReference type="NCBI Taxonomy" id="54343"/>
    <lineage>
        <taxon>Eukaryota</taxon>
        <taxon>Metazoa</taxon>
        <taxon>Chordata</taxon>
        <taxon>Craniata</taxon>
        <taxon>Vertebrata</taxon>
        <taxon>Euteleostomi</taxon>
        <taxon>Actinopterygii</taxon>
        <taxon>Neopterygii</taxon>
        <taxon>Teleostei</taxon>
        <taxon>Neoteleostei</taxon>
        <taxon>Acanthomorphata</taxon>
        <taxon>Eupercaria</taxon>
        <taxon>Perciformes</taxon>
        <taxon>Percoidei</taxon>
        <taxon>Percidae</taxon>
        <taxon>Etheostomatinae</taxon>
        <taxon>Etheostoma</taxon>
    </lineage>
</organism>
<evidence type="ECO:0000256" key="1">
    <source>
        <dbReference type="SAM" id="MobiDB-lite"/>
    </source>
</evidence>
<protein>
    <submittedName>
        <fullName evidence="2">Uncharacterized protein</fullName>
    </submittedName>
</protein>
<evidence type="ECO:0000313" key="2">
    <source>
        <dbReference type="EMBL" id="KAA8583023.1"/>
    </source>
</evidence>